<gene>
    <name evidence="1" type="ORF">BDR25DRAFT_304723</name>
</gene>
<comment type="caution">
    <text evidence="1">The sequence shown here is derived from an EMBL/GenBank/DDBJ whole genome shotgun (WGS) entry which is preliminary data.</text>
</comment>
<keyword evidence="2" id="KW-1185">Reference proteome</keyword>
<proteinExistence type="predicted"/>
<sequence length="448" mass="49977">MALVPIKAPLRTCVFICESCSRTLRARRNPHFRISNPPRTSTPFSTTSPLRTSRPLRPQQATFTAHRTSNARTQHRPPRRDYATNPTISSLRHEKPLNIAPLHHRRLISLSGADAPKFLQGLITNNVDPGVLSPFYAAFLDARGRVLWDVFIWPQTTPGEAWGCYIEVDGGELEALLRHLKKHKLRSKINLRTLDADEVKVWADWAGVTMHMDLPAGNLAFLTDPRAPFLGTRFLLSGPGSENLPELDEECRVQGTGRQYQVWRYINGVPEGPAEIPREIALPMESNIDLSGGIDFRKGCYVGQELTIRTKHTGVVRKRILPVQLYHTGEELEEDGLPRYDPAWTGEVDIGADIKELNGEGEIKKGRAAGKLLAGIGNVGLALCRLEMMTSWRVSAEGGSWKPGVEFGLQGKDGVNGDGRLVRVKAIVPPWLRVREKEIWEKGRSQHG</sequence>
<organism evidence="1 2">
    <name type="scientific">Lindgomyces ingoldianus</name>
    <dbReference type="NCBI Taxonomy" id="673940"/>
    <lineage>
        <taxon>Eukaryota</taxon>
        <taxon>Fungi</taxon>
        <taxon>Dikarya</taxon>
        <taxon>Ascomycota</taxon>
        <taxon>Pezizomycotina</taxon>
        <taxon>Dothideomycetes</taxon>
        <taxon>Pleosporomycetidae</taxon>
        <taxon>Pleosporales</taxon>
        <taxon>Lindgomycetaceae</taxon>
        <taxon>Lindgomyces</taxon>
    </lineage>
</organism>
<evidence type="ECO:0000313" key="1">
    <source>
        <dbReference type="EMBL" id="KAF2468709.1"/>
    </source>
</evidence>
<evidence type="ECO:0000313" key="2">
    <source>
        <dbReference type="Proteomes" id="UP000799755"/>
    </source>
</evidence>
<dbReference type="Proteomes" id="UP000799755">
    <property type="component" value="Unassembled WGS sequence"/>
</dbReference>
<protein>
    <submittedName>
        <fullName evidence="1">Aminomethyltransferase folate-binding domain-containing protein</fullName>
    </submittedName>
</protein>
<name>A0ACB6QNV8_9PLEO</name>
<dbReference type="EMBL" id="MU003514">
    <property type="protein sequence ID" value="KAF2468709.1"/>
    <property type="molecule type" value="Genomic_DNA"/>
</dbReference>
<accession>A0ACB6QNV8</accession>
<reference evidence="1" key="1">
    <citation type="journal article" date="2020" name="Stud. Mycol.">
        <title>101 Dothideomycetes genomes: a test case for predicting lifestyles and emergence of pathogens.</title>
        <authorList>
            <person name="Haridas S."/>
            <person name="Albert R."/>
            <person name="Binder M."/>
            <person name="Bloem J."/>
            <person name="Labutti K."/>
            <person name="Salamov A."/>
            <person name="Andreopoulos B."/>
            <person name="Baker S."/>
            <person name="Barry K."/>
            <person name="Bills G."/>
            <person name="Bluhm B."/>
            <person name="Cannon C."/>
            <person name="Castanera R."/>
            <person name="Culley D."/>
            <person name="Daum C."/>
            <person name="Ezra D."/>
            <person name="Gonzalez J."/>
            <person name="Henrissat B."/>
            <person name="Kuo A."/>
            <person name="Liang C."/>
            <person name="Lipzen A."/>
            <person name="Lutzoni F."/>
            <person name="Magnuson J."/>
            <person name="Mondo S."/>
            <person name="Nolan M."/>
            <person name="Ohm R."/>
            <person name="Pangilinan J."/>
            <person name="Park H.-J."/>
            <person name="Ramirez L."/>
            <person name="Alfaro M."/>
            <person name="Sun H."/>
            <person name="Tritt A."/>
            <person name="Yoshinaga Y."/>
            <person name="Zwiers L.-H."/>
            <person name="Turgeon B."/>
            <person name="Goodwin S."/>
            <person name="Spatafora J."/>
            <person name="Crous P."/>
            <person name="Grigoriev I."/>
        </authorList>
    </citation>
    <scope>NUCLEOTIDE SEQUENCE</scope>
    <source>
        <strain evidence="1">ATCC 200398</strain>
    </source>
</reference>